<protein>
    <recommendedName>
        <fullName evidence="2">DUF7707 domain-containing protein</fullName>
    </recommendedName>
</protein>
<dbReference type="PANTHER" id="PTHR38118:SF2">
    <property type="entry name" value="CDP-ALCOHOL PHOSPHATIDYLTRANSFERASE PROTEIN"/>
    <property type="match status" value="1"/>
</dbReference>
<proteinExistence type="predicted"/>
<evidence type="ECO:0000259" key="2">
    <source>
        <dbReference type="Pfam" id="PF24808"/>
    </source>
</evidence>
<keyword evidence="1" id="KW-0732">Signal</keyword>
<dbReference type="PANTHER" id="PTHR38118">
    <property type="entry name" value="ANCHORED CELL WALL PROTEIN 11-RELATED"/>
    <property type="match status" value="1"/>
</dbReference>
<dbReference type="InterPro" id="IPR056124">
    <property type="entry name" value="DUF7707"/>
</dbReference>
<dbReference type="Proteomes" id="UP000076580">
    <property type="component" value="Chromosome 02"/>
</dbReference>
<dbReference type="GeneID" id="63717246"/>
<reference evidence="3 4" key="1">
    <citation type="journal article" date="2016" name="Sci. Rep.">
        <title>Insights into Adaptations to a Near-Obligate Nematode Endoparasitic Lifestyle from the Finished Genome of Drechmeria coniospora.</title>
        <authorList>
            <person name="Zhang L."/>
            <person name="Zhou Z."/>
            <person name="Guo Q."/>
            <person name="Fokkens L."/>
            <person name="Miskei M."/>
            <person name="Pocsi I."/>
            <person name="Zhang W."/>
            <person name="Chen M."/>
            <person name="Wang L."/>
            <person name="Sun Y."/>
            <person name="Donzelli B.G."/>
            <person name="Gibson D.M."/>
            <person name="Nelson D.R."/>
            <person name="Luo J.G."/>
            <person name="Rep M."/>
            <person name="Liu H."/>
            <person name="Yang S."/>
            <person name="Wang J."/>
            <person name="Krasnoff S.B."/>
            <person name="Xu Y."/>
            <person name="Molnar I."/>
            <person name="Lin M."/>
        </authorList>
    </citation>
    <scope>NUCLEOTIDE SEQUENCE [LARGE SCALE GENOMIC DNA]</scope>
    <source>
        <strain evidence="3 4">ARSEF 6962</strain>
    </source>
</reference>
<dbReference type="AlphaFoldDB" id="A0A151GKQ5"/>
<sequence>MPSFLCAVLSTVATLASVAQADYSIDPKSVSASIRRELPEVGGNAGGPANIRTEAWCQSERATCPIICQQTGPGTTLVNTCDPDLLTYGCLCGDNKRPNVSEYSLTLPYFICQEWGNQCVKACGSNNKCSSDCREKNPCGAQEPKKYTSTAEAPAATSTDANAIYTNLPGGPATMGSSGAAVAVEAGRSYSLAVVLAGLFAGFAML</sequence>
<evidence type="ECO:0000313" key="3">
    <source>
        <dbReference type="EMBL" id="KYK57592.1"/>
    </source>
</evidence>
<feature type="signal peptide" evidence="1">
    <location>
        <begin position="1"/>
        <end position="21"/>
    </location>
</feature>
<evidence type="ECO:0000313" key="4">
    <source>
        <dbReference type="Proteomes" id="UP000076580"/>
    </source>
</evidence>
<dbReference type="Pfam" id="PF24808">
    <property type="entry name" value="DUF7707"/>
    <property type="match status" value="1"/>
</dbReference>
<name>A0A151GKQ5_DRECN</name>
<dbReference type="InParanoid" id="A0A151GKQ5"/>
<accession>A0A151GKQ5</accession>
<keyword evidence="4" id="KW-1185">Reference proteome</keyword>
<feature type="chain" id="PRO_5007580679" description="DUF7707 domain-containing protein" evidence="1">
    <location>
        <begin position="22"/>
        <end position="206"/>
    </location>
</feature>
<gene>
    <name evidence="3" type="ORF">DCS_04603</name>
</gene>
<feature type="domain" description="DUF7707" evidence="2">
    <location>
        <begin position="53"/>
        <end position="144"/>
    </location>
</feature>
<dbReference type="EMBL" id="LAYC01000002">
    <property type="protein sequence ID" value="KYK57592.1"/>
    <property type="molecule type" value="Genomic_DNA"/>
</dbReference>
<dbReference type="RefSeq" id="XP_040656944.1">
    <property type="nucleotide sequence ID" value="XM_040801911.1"/>
</dbReference>
<organism evidence="3 4">
    <name type="scientific">Drechmeria coniospora</name>
    <name type="common">Nematophagous fungus</name>
    <name type="synonym">Meria coniospora</name>
    <dbReference type="NCBI Taxonomy" id="98403"/>
    <lineage>
        <taxon>Eukaryota</taxon>
        <taxon>Fungi</taxon>
        <taxon>Dikarya</taxon>
        <taxon>Ascomycota</taxon>
        <taxon>Pezizomycotina</taxon>
        <taxon>Sordariomycetes</taxon>
        <taxon>Hypocreomycetidae</taxon>
        <taxon>Hypocreales</taxon>
        <taxon>Ophiocordycipitaceae</taxon>
        <taxon>Drechmeria</taxon>
    </lineage>
</organism>
<comment type="caution">
    <text evidence="3">The sequence shown here is derived from an EMBL/GenBank/DDBJ whole genome shotgun (WGS) entry which is preliminary data.</text>
</comment>
<evidence type="ECO:0000256" key="1">
    <source>
        <dbReference type="SAM" id="SignalP"/>
    </source>
</evidence>